<dbReference type="Gene3D" id="3.30.70.1950">
    <property type="match status" value="1"/>
</dbReference>
<dbReference type="InterPro" id="IPR008681">
    <property type="entry name" value="Neg-reg_MecA"/>
</dbReference>
<comment type="domain">
    <text evidence="2">The N-terminal domain probably binds unfolded/aggregated proteins; the C-terminal domain interacts with ClpC.</text>
</comment>
<dbReference type="EMBL" id="UGPG01000001">
    <property type="protein sequence ID" value="STY44068.1"/>
    <property type="molecule type" value="Genomic_DNA"/>
</dbReference>
<evidence type="ECO:0000256" key="2">
    <source>
        <dbReference type="HAMAP-Rule" id="MF_01124"/>
    </source>
</evidence>
<name>A0A378MCK7_LISGR</name>
<evidence type="ECO:0000313" key="4">
    <source>
        <dbReference type="Proteomes" id="UP000254879"/>
    </source>
</evidence>
<dbReference type="HAMAP" id="MF_01124">
    <property type="entry name" value="MecA"/>
    <property type="match status" value="1"/>
</dbReference>
<comment type="function">
    <text evidence="2">Enables the recognition and targeting of unfolded and aggregated proteins to the ClpC protease or to other proteins involved in proteolysis.</text>
</comment>
<comment type="similarity">
    <text evidence="1 2">Belongs to the MecA family.</text>
</comment>
<proteinExistence type="inferred from homology"/>
<organism evidence="3 4">
    <name type="scientific">Listeria grayi</name>
    <name type="common">Listeria murrayi</name>
    <dbReference type="NCBI Taxonomy" id="1641"/>
    <lineage>
        <taxon>Bacteria</taxon>
        <taxon>Bacillati</taxon>
        <taxon>Bacillota</taxon>
        <taxon>Bacilli</taxon>
        <taxon>Bacillales</taxon>
        <taxon>Listeriaceae</taxon>
        <taxon>Listeria</taxon>
    </lineage>
</organism>
<reference evidence="3 4" key="1">
    <citation type="submission" date="2018-06" db="EMBL/GenBank/DDBJ databases">
        <authorList>
            <consortium name="Pathogen Informatics"/>
            <person name="Doyle S."/>
        </authorList>
    </citation>
    <scope>NUCLEOTIDE SEQUENCE [LARGE SCALE GENOMIC DNA]</scope>
    <source>
        <strain evidence="4">NCTC 10815</strain>
    </source>
</reference>
<dbReference type="RefSeq" id="WP_003754499.1">
    <property type="nucleotide sequence ID" value="NZ_CABKNG010000001.1"/>
</dbReference>
<evidence type="ECO:0000313" key="3">
    <source>
        <dbReference type="EMBL" id="STY44068.1"/>
    </source>
</evidence>
<dbReference type="AlphaFoldDB" id="A0A378MCK7"/>
<dbReference type="GO" id="GO:0030674">
    <property type="term" value="F:protein-macromolecule adaptor activity"/>
    <property type="evidence" value="ECO:0007669"/>
    <property type="project" value="UniProtKB-UniRule"/>
</dbReference>
<sequence>MEIERINENTIKFYISYIDLEERGFKQEDFWYDREKSEELFWDMMEELKYEEEFTPEGPLWIQVQALKHGLEVLVTKATIGKNDGTIDITLSNDDELAEEKIEKLLEENFNPNRKEAADDADTLELVLEFRDFEDVITMSHATGLKELQAKLYHHNDKYYLHAEFPENKFNESNIDNTVSILLEYGNESDLTGYFLEEYAKPIFTKNALAEVRKYF</sequence>
<evidence type="ECO:0000256" key="1">
    <source>
        <dbReference type="ARBA" id="ARBA00005397"/>
    </source>
</evidence>
<comment type="subunit">
    <text evidence="2">Homodimer.</text>
</comment>
<dbReference type="Proteomes" id="UP000254879">
    <property type="component" value="Unassembled WGS sequence"/>
</dbReference>
<dbReference type="NCBIfam" id="NF002644">
    <property type="entry name" value="PRK02315.1-5"/>
    <property type="match status" value="1"/>
</dbReference>
<dbReference type="PANTHER" id="PTHR39161">
    <property type="entry name" value="ADAPTER PROTEIN MECA"/>
    <property type="match status" value="1"/>
</dbReference>
<protein>
    <recommendedName>
        <fullName evidence="2">Adapter protein MecA</fullName>
    </recommendedName>
</protein>
<accession>A0A378MCK7</accession>
<dbReference type="PANTHER" id="PTHR39161:SF1">
    <property type="entry name" value="ADAPTER PROTEIN MECA 1"/>
    <property type="match status" value="1"/>
</dbReference>
<gene>
    <name evidence="2 3" type="primary">mecA</name>
    <name evidence="3" type="ORF">NCTC10815_01386</name>
</gene>
<dbReference type="Pfam" id="PF05389">
    <property type="entry name" value="MecA"/>
    <property type="match status" value="1"/>
</dbReference>
<dbReference type="InterPro" id="IPR038471">
    <property type="entry name" value="MecA_C_sf"/>
</dbReference>
<dbReference type="PIRSF" id="PIRSF029008">
    <property type="entry name" value="MecA"/>
    <property type="match status" value="1"/>
</dbReference>
<dbReference type="OrthoDB" id="2360201at2"/>